<evidence type="ECO:0000259" key="5">
    <source>
        <dbReference type="Pfam" id="PF01011"/>
    </source>
</evidence>
<dbReference type="EC" id="1.1.2.-" evidence="7"/>
<protein>
    <submittedName>
        <fullName evidence="7">Quinoprotein alcohol dehydrogenase</fullName>
        <ecNumber evidence="7">1.1.2.-</ecNumber>
    </submittedName>
</protein>
<dbReference type="SMART" id="SM00564">
    <property type="entry name" value="PQQ"/>
    <property type="match status" value="6"/>
</dbReference>
<keyword evidence="4" id="KW-0472">Membrane</keyword>
<name>E6N4I3_CALS0</name>
<dbReference type="STRING" id="311458.CSUB_C0200"/>
<dbReference type="EMBL" id="AP011830">
    <property type="protein sequence ID" value="BAJ47202.1"/>
    <property type="molecule type" value="Genomic_DNA"/>
</dbReference>
<dbReference type="PANTHER" id="PTHR32303">
    <property type="entry name" value="QUINOPROTEIN ALCOHOL DEHYDROGENASE (CYTOCHROME C)"/>
    <property type="match status" value="1"/>
</dbReference>
<dbReference type="Gene3D" id="2.140.10.10">
    <property type="entry name" value="Quinoprotein alcohol dehydrogenase-like superfamily"/>
    <property type="match status" value="1"/>
</dbReference>
<reference evidence="7 9" key="2">
    <citation type="journal article" date="2011" name="Nucleic Acids Res.">
        <title>Insights into the evolution of Archaea and eukaryotic protein modifier systems revealed by the genome of a novel archaeal group.</title>
        <authorList>
            <person name="Nunoura T."/>
            <person name="Takaki Y."/>
            <person name="Kakuta J."/>
            <person name="Nishi S."/>
            <person name="Sugahara J."/>
            <person name="Kazama H."/>
            <person name="Chee G."/>
            <person name="Hattori M."/>
            <person name="Kanai A."/>
            <person name="Atomi H."/>
            <person name="Takai K."/>
            <person name="Takami H."/>
        </authorList>
    </citation>
    <scope>NUCLEOTIDE SEQUENCE [LARGE SCALE GENOMIC DNA]</scope>
</reference>
<proteinExistence type="inferred from homology"/>
<evidence type="ECO:0000256" key="3">
    <source>
        <dbReference type="ARBA" id="ARBA00023002"/>
    </source>
</evidence>
<gene>
    <name evidence="8" type="ORF">CSUB_C0200</name>
    <name evidence="7" type="ORF">HGMM_F15C07C19</name>
</gene>
<organism evidence="7 9">
    <name type="scientific">Caldiarchaeum subterraneum</name>
    <dbReference type="NCBI Taxonomy" id="311458"/>
    <lineage>
        <taxon>Archaea</taxon>
        <taxon>Nitrososphaerota</taxon>
        <taxon>Candidatus Caldarchaeales</taxon>
        <taxon>Candidatus Caldarchaeaceae</taxon>
        <taxon>Candidatus Caldarchaeum</taxon>
    </lineage>
</organism>
<keyword evidence="4" id="KW-1133">Transmembrane helix</keyword>
<evidence type="ECO:0000256" key="1">
    <source>
        <dbReference type="ARBA" id="ARBA00001931"/>
    </source>
</evidence>
<dbReference type="InterPro" id="IPR011047">
    <property type="entry name" value="Quinoprotein_ADH-like_sf"/>
</dbReference>
<comment type="cofactor">
    <cofactor evidence="1">
        <name>pyrroloquinoline quinone</name>
        <dbReference type="ChEBI" id="CHEBI:58442"/>
    </cofactor>
</comment>
<keyword evidence="3 7" id="KW-0560">Oxidoreductase</keyword>
<dbReference type="GO" id="GO:0016491">
    <property type="term" value="F:oxidoreductase activity"/>
    <property type="evidence" value="ECO:0007669"/>
    <property type="project" value="UniProtKB-KW"/>
</dbReference>
<dbReference type="BioCyc" id="CCAL311458:G131R-203-MONOMER"/>
<evidence type="ECO:0000313" key="8">
    <source>
        <dbReference type="EMBL" id="BAJ50061.1"/>
    </source>
</evidence>
<dbReference type="Proteomes" id="UP000008120">
    <property type="component" value="Chromosome"/>
</dbReference>
<evidence type="ECO:0000256" key="4">
    <source>
        <dbReference type="SAM" id="Phobius"/>
    </source>
</evidence>
<dbReference type="Pfam" id="PF13360">
    <property type="entry name" value="PQQ_2"/>
    <property type="match status" value="1"/>
</dbReference>
<comment type="similarity">
    <text evidence="2">Belongs to the bacterial PQQ dehydrogenase family.</text>
</comment>
<dbReference type="Pfam" id="PF01011">
    <property type="entry name" value="PQQ"/>
    <property type="match status" value="1"/>
</dbReference>
<dbReference type="InterPro" id="IPR018391">
    <property type="entry name" value="PQQ_b-propeller_rpt"/>
</dbReference>
<dbReference type="EMBL" id="BA000048">
    <property type="protein sequence ID" value="BAJ50061.1"/>
    <property type="molecule type" value="Genomic_DNA"/>
</dbReference>
<dbReference type="AlphaFoldDB" id="E6N4I3"/>
<reference evidence="7 9" key="1">
    <citation type="journal article" date="2005" name="Environ. Microbiol.">
        <title>Genetic and functional properties of uncultivated thermophilic crenarchaeotes from a subsurface gold mine as revealed by analysis of genome fragments.</title>
        <authorList>
            <person name="Nunoura T."/>
            <person name="Hirayama H."/>
            <person name="Takami H."/>
            <person name="Oida H."/>
            <person name="Nishi S."/>
            <person name="Shimamura S."/>
            <person name="Suzuki Y."/>
            <person name="Inagaki F."/>
            <person name="Takai K."/>
            <person name="Nealson K.H."/>
            <person name="Horikoshi K."/>
        </authorList>
    </citation>
    <scope>NUCLEOTIDE SEQUENCE [LARGE SCALE GENOMIC DNA]</scope>
</reference>
<accession>E6N4I3</accession>
<dbReference type="InterPro" id="IPR002372">
    <property type="entry name" value="PQQ_rpt_dom"/>
</dbReference>
<feature type="transmembrane region" description="Helical" evidence="4">
    <location>
        <begin position="21"/>
        <end position="47"/>
    </location>
</feature>
<evidence type="ECO:0000313" key="7">
    <source>
        <dbReference type="EMBL" id="BAJ47202.1"/>
    </source>
</evidence>
<keyword evidence="4" id="KW-0812">Transmembrane</keyword>
<evidence type="ECO:0000259" key="6">
    <source>
        <dbReference type="Pfam" id="PF13360"/>
    </source>
</evidence>
<evidence type="ECO:0000256" key="2">
    <source>
        <dbReference type="ARBA" id="ARBA00008156"/>
    </source>
</evidence>
<dbReference type="SUPFAM" id="SSF50998">
    <property type="entry name" value="Quinoprotein alcohol dehydrogenase-like"/>
    <property type="match status" value="2"/>
</dbReference>
<feature type="domain" description="Pyrrolo-quinoline quinone repeat" evidence="5">
    <location>
        <begin position="56"/>
        <end position="400"/>
    </location>
</feature>
<feature type="transmembrane region" description="Helical" evidence="4">
    <location>
        <begin position="593"/>
        <end position="611"/>
    </location>
</feature>
<feature type="domain" description="Pyrrolo-quinoline quinone repeat" evidence="6">
    <location>
        <begin position="482"/>
        <end position="543"/>
    </location>
</feature>
<sequence>MRKCLRVSNLAMCGEIINARALLYPLFMVLFLKMAAAVLMALVLSYYNAHVGDGDWPNMNHDPYGTNYSPQQKITKDNVNRLDVVWSIEIPRFMDGLGYGVIGPPLVIDGVVYLATNTPSILAVEASNGRILWEYRPRLQKIPLTPPHIHGINYYNGFILYPSPDCSIKLVDASTGTEKASIDSICDNVPGNAGDYSVEAAPVMDVERNIIVWGPSAAGGTASGRGFVAGFSLNGTMLWRLFITPPAGGDQLWDFRYVVERGGRFFEGRAKGNVEPMLGDWGDLGLRDGRTRAGAGLSFGHISVDSESGVAYVSTSNPKPDWNATYRPGPNLYSSSVIAINITTGDMLWFYQVVSHDFYDHDCAWNTVLAKTLNMVIKGCKNGELVALNASNGDLLWRFNPQSLVKTIQPSIMKRWHNDPSDQSFLQCPGAFGGIESDIALAYGKVFVAVMNLCTVHVPTPVEQYGEVVKGSVYNIAPTPINTTIYAVDLSNGEVKWSFFVDSAYRGWLTATGGMVIASTVNRGMIFLDAETGKPIHSISLDGTLRTGAVVGRDGEGRYVILQLVEKQGQFGETGSKQFLVALSLGEERTEPWAITLIFIAAAVTLVFLKLRLRKRWTKLTPVSRLRKHMVLRG</sequence>
<evidence type="ECO:0000313" key="9">
    <source>
        <dbReference type="Proteomes" id="UP000008120"/>
    </source>
</evidence>
<dbReference type="PANTHER" id="PTHR32303:SF10">
    <property type="entry name" value="OUTER MEMBRANE PROTEIN ASSEMBLY FACTOR BAMB"/>
    <property type="match status" value="1"/>
</dbReference>
<dbReference type="KEGG" id="csu:CSUB_C0200"/>